<dbReference type="AlphaFoldDB" id="A0A512RFB2"/>
<keyword evidence="3" id="KW-1185">Reference proteome</keyword>
<dbReference type="Gene3D" id="2.60.120.260">
    <property type="entry name" value="Galactose-binding domain-like"/>
    <property type="match status" value="1"/>
</dbReference>
<evidence type="ECO:0000256" key="1">
    <source>
        <dbReference type="SAM" id="SignalP"/>
    </source>
</evidence>
<feature type="signal peptide" evidence="1">
    <location>
        <begin position="1"/>
        <end position="20"/>
    </location>
</feature>
<name>A0A512RFB2_9BACT</name>
<dbReference type="OrthoDB" id="3796513at2"/>
<feature type="chain" id="PRO_5021935585" description="Alpha-L-rhamnosidase six-hairpin glycosidase domain-containing protein" evidence="1">
    <location>
        <begin position="21"/>
        <end position="1105"/>
    </location>
</feature>
<dbReference type="CDD" id="cd02795">
    <property type="entry name" value="CBM6-CBM35-CBM36_like"/>
    <property type="match status" value="1"/>
</dbReference>
<sequence length="1105" mass="122937">MSKRLTYTYLLLLGSLTARAQESLLVEAEDFQFKGGWQTEKADGRTILRVFSGKVAAADALTVIDVKKSGNYAVWVRTPDYPANHPGTRLFSLHINEQAMPRESGQHGKDGYYWEKAGSAVLEIGENVLRLKDTRRNFGRCDAILLTSTDANPNEQDIKPAKAAIVQKTTTSTSPATGDALAIPKDARTIAAIQNDKIRLRFVEGTDKKALTVTDIRKNDQWISMDNAHESNRIFLLNAVEPQLNFGSFFPSWKGSLGSSSFTSKGKTYSIQEPGQLLNPFLAGKLSVCHATTVQQTDDHTLAAEYQTADGQVIKGTWQLPAGAQHLQLTLDYTPAQQGYYSFVVTAFQGIAPAEVTNVQLPPMFQYQRLPEGPVMLPSAMMPQPLAIVENKTLTTFITAAPSTYPLDWAQSFTSRAGFSIKNEKNNVQPVAFAPVLGLDDAKTAAGQSIRRSFVIGAVAAPWQDALAYISDSIYRVKDYRKQEKISLTEAAFNIIDLIKNDTASGWAPQLKGFYDIEADPKIRPTVVQAAPLAVISAAVIGRDEALYINRALPTIEYTLSRSGFRWANGIAGTLFNKDKRSLRLSPFNSQFTTAYYEGLYQLLQQANPWLKSIALPDNAVRNAKGYSVRVPEWSQELAAYRMTKDRKWLDAARKGANAFLDTEVYGRHTTPLSKQPFYNTSFYANWWDLPDLYDITADSTYLRAAEDAAFHTLAGVRTYPLVEEKMQTIHPKGVYNGNTTMWWKGGKKYRLGFPRQKGDAPEKQVPQRLVSPVGLGFEQPFTFFDPGKLVRPVFMSSWAPHLLRLSGSRHGELFETYARNAVIGRFTNYPGYYGTGFTDITMQPDFPYKGPDVSSIYYHHIPPHLAFTLDFLLTSVMQRAAGQISFPYSKQDGFVWFNNRIFGGGKGQVFDDKDVSLWMKKGLIQIDNPAVNYVTATSGKHFWVILMNEAQETQTCNITMSSEAPVAENAKGVAYPGSGAVNRTVTLEGKGFTAIAYPLSGKQSTRKITPLKHGMQEVDFGPGIGKFYAFRIRSPFGWDSIYGYFEDIASEGATASVTINHREEIKNAYPYEWSYHPLDTKADATIKIQVRTRSGKTFDKSVAL</sequence>
<organism evidence="2 3">
    <name type="scientific">Chitinophaga cymbidii</name>
    <dbReference type="NCBI Taxonomy" id="1096750"/>
    <lineage>
        <taxon>Bacteria</taxon>
        <taxon>Pseudomonadati</taxon>
        <taxon>Bacteroidota</taxon>
        <taxon>Chitinophagia</taxon>
        <taxon>Chitinophagales</taxon>
        <taxon>Chitinophagaceae</taxon>
        <taxon>Chitinophaga</taxon>
    </lineage>
</organism>
<proteinExistence type="predicted"/>
<evidence type="ECO:0000313" key="3">
    <source>
        <dbReference type="Proteomes" id="UP000321436"/>
    </source>
</evidence>
<dbReference type="EMBL" id="BKAU01000001">
    <property type="protein sequence ID" value="GEP94399.1"/>
    <property type="molecule type" value="Genomic_DNA"/>
</dbReference>
<keyword evidence="1" id="KW-0732">Signal</keyword>
<accession>A0A512RFB2</accession>
<evidence type="ECO:0000313" key="2">
    <source>
        <dbReference type="EMBL" id="GEP94399.1"/>
    </source>
</evidence>
<comment type="caution">
    <text evidence="2">The sequence shown here is derived from an EMBL/GenBank/DDBJ whole genome shotgun (WGS) entry which is preliminary data.</text>
</comment>
<dbReference type="RefSeq" id="WP_146857874.1">
    <property type="nucleotide sequence ID" value="NZ_BKAU01000001.1"/>
</dbReference>
<protein>
    <recommendedName>
        <fullName evidence="4">Alpha-L-rhamnosidase six-hairpin glycosidase domain-containing protein</fullName>
    </recommendedName>
</protein>
<gene>
    <name evidence="2" type="ORF">CCY01nite_06590</name>
</gene>
<dbReference type="Proteomes" id="UP000321436">
    <property type="component" value="Unassembled WGS sequence"/>
</dbReference>
<reference evidence="2 3" key="1">
    <citation type="submission" date="2019-07" db="EMBL/GenBank/DDBJ databases">
        <title>Whole genome shotgun sequence of Chitinophaga cymbidii NBRC 109752.</title>
        <authorList>
            <person name="Hosoyama A."/>
            <person name="Uohara A."/>
            <person name="Ohji S."/>
            <person name="Ichikawa N."/>
        </authorList>
    </citation>
    <scope>NUCLEOTIDE SEQUENCE [LARGE SCALE GENOMIC DNA]</scope>
    <source>
        <strain evidence="2 3">NBRC 109752</strain>
    </source>
</reference>
<evidence type="ECO:0008006" key="4">
    <source>
        <dbReference type="Google" id="ProtNLM"/>
    </source>
</evidence>